<evidence type="ECO:0000259" key="2">
    <source>
        <dbReference type="PROSITE" id="PS50181"/>
    </source>
</evidence>
<dbReference type="SMART" id="SM00256">
    <property type="entry name" value="FBOX"/>
    <property type="match status" value="1"/>
</dbReference>
<dbReference type="PANTHER" id="PTHR31672:SF2">
    <property type="entry name" value="F-BOX DOMAIN-CONTAINING PROTEIN"/>
    <property type="match status" value="1"/>
</dbReference>
<proteinExistence type="predicted"/>
<dbReference type="InterPro" id="IPR036047">
    <property type="entry name" value="F-box-like_dom_sf"/>
</dbReference>
<dbReference type="CDD" id="cd22157">
    <property type="entry name" value="F-box_AtFBW1-like"/>
    <property type="match status" value="1"/>
</dbReference>
<gene>
    <name evidence="3" type="ORF">KC19_2G243800</name>
</gene>
<dbReference type="Pfam" id="PF07734">
    <property type="entry name" value="FBA_1"/>
    <property type="match status" value="1"/>
</dbReference>
<feature type="domain" description="F-box" evidence="2">
    <location>
        <begin position="2"/>
        <end position="51"/>
    </location>
</feature>
<dbReference type="PANTHER" id="PTHR31672">
    <property type="entry name" value="BNACNNG10540D PROTEIN"/>
    <property type="match status" value="1"/>
</dbReference>
<accession>A0A8T0J0M5</accession>
<dbReference type="SUPFAM" id="SSF81383">
    <property type="entry name" value="F-box domain"/>
    <property type="match status" value="1"/>
</dbReference>
<dbReference type="Proteomes" id="UP000822688">
    <property type="component" value="Chromosome 2"/>
</dbReference>
<name>A0A8T0J0M5_CERPU</name>
<dbReference type="InterPro" id="IPR050796">
    <property type="entry name" value="SCF_F-box_component"/>
</dbReference>
<dbReference type="InterPro" id="IPR001810">
    <property type="entry name" value="F-box_dom"/>
</dbReference>
<keyword evidence="4" id="KW-1185">Reference proteome</keyword>
<evidence type="ECO:0000313" key="4">
    <source>
        <dbReference type="Proteomes" id="UP000822688"/>
    </source>
</evidence>
<reference evidence="3" key="1">
    <citation type="submission" date="2020-06" db="EMBL/GenBank/DDBJ databases">
        <title>WGS assembly of Ceratodon purpureus strain R40.</title>
        <authorList>
            <person name="Carey S.B."/>
            <person name="Jenkins J."/>
            <person name="Shu S."/>
            <person name="Lovell J.T."/>
            <person name="Sreedasyam A."/>
            <person name="Maumus F."/>
            <person name="Tiley G.P."/>
            <person name="Fernandez-Pozo N."/>
            <person name="Barry K."/>
            <person name="Chen C."/>
            <person name="Wang M."/>
            <person name="Lipzen A."/>
            <person name="Daum C."/>
            <person name="Saski C.A."/>
            <person name="Payton A.C."/>
            <person name="Mcbreen J.C."/>
            <person name="Conrad R.E."/>
            <person name="Kollar L.M."/>
            <person name="Olsson S."/>
            <person name="Huttunen S."/>
            <person name="Landis J.B."/>
            <person name="Wickett N.J."/>
            <person name="Johnson M.G."/>
            <person name="Rensing S.A."/>
            <person name="Grimwood J."/>
            <person name="Schmutz J."/>
            <person name="Mcdaniel S.F."/>
        </authorList>
    </citation>
    <scope>NUCLEOTIDE SEQUENCE</scope>
    <source>
        <strain evidence="3">R40</strain>
    </source>
</reference>
<dbReference type="InterPro" id="IPR006527">
    <property type="entry name" value="F-box-assoc_dom_typ1"/>
</dbReference>
<dbReference type="Pfam" id="PF00646">
    <property type="entry name" value="F-box"/>
    <property type="match status" value="1"/>
</dbReference>
<dbReference type="Gene3D" id="1.20.1280.50">
    <property type="match status" value="1"/>
</dbReference>
<sequence>MARLWDDLPPEVVENVLARLPVHALCRSRLVCKKWDHLITDPGFTSFYAQTSRRASHVLIMPRELSICRSIKRKRNWEILDIEEKRFYTLSENFIEDYLLRTNKDFAHFIPCMKFTLAADAGLVYAMYFKYETRRHIVCNPVSKDIHQIPEPKFHILYNRDIFLMLVDNATQSYRIVTIQLYDSHYTRRDQVHLYDSKTLQWRKLCKIPGDSYLAHSSIFLRGVLFTLFFDLSITPWRPKLCACDLDTGVWCHIDVQLPQPSHPQDKLQLVVSLDRLFCVEYSGLRRCRSSHMTDWEALIELEPEQAKQPVTVVIWEILLADREVRKVAEMPKHSPQTLLMGDPVVALGCGDSIVVSSLVAGCCVAFDLLKHCWHDPSTNTEHMYGTCMLDPHREYAGLVNLDLRKFGTS</sequence>
<evidence type="ECO:0000313" key="3">
    <source>
        <dbReference type="EMBL" id="KAG0588451.1"/>
    </source>
</evidence>
<comment type="caution">
    <text evidence="3">The sequence shown here is derived from an EMBL/GenBank/DDBJ whole genome shotgun (WGS) entry which is preliminary data.</text>
</comment>
<dbReference type="FunFam" id="1.20.1280.50:FF:000008">
    <property type="entry name" value="F-box only protein 6"/>
    <property type="match status" value="1"/>
</dbReference>
<keyword evidence="1" id="KW-0677">Repeat</keyword>
<protein>
    <recommendedName>
        <fullName evidence="2">F-box domain-containing protein</fullName>
    </recommendedName>
</protein>
<dbReference type="AlphaFoldDB" id="A0A8T0J0M5"/>
<dbReference type="EMBL" id="CM026422">
    <property type="protein sequence ID" value="KAG0588451.1"/>
    <property type="molecule type" value="Genomic_DNA"/>
</dbReference>
<evidence type="ECO:0000256" key="1">
    <source>
        <dbReference type="ARBA" id="ARBA00022737"/>
    </source>
</evidence>
<organism evidence="3 4">
    <name type="scientific">Ceratodon purpureus</name>
    <name type="common">Fire moss</name>
    <name type="synonym">Dicranum purpureum</name>
    <dbReference type="NCBI Taxonomy" id="3225"/>
    <lineage>
        <taxon>Eukaryota</taxon>
        <taxon>Viridiplantae</taxon>
        <taxon>Streptophyta</taxon>
        <taxon>Embryophyta</taxon>
        <taxon>Bryophyta</taxon>
        <taxon>Bryophytina</taxon>
        <taxon>Bryopsida</taxon>
        <taxon>Dicranidae</taxon>
        <taxon>Pseudoditrichales</taxon>
        <taxon>Ditrichaceae</taxon>
        <taxon>Ceratodon</taxon>
    </lineage>
</organism>
<dbReference type="PROSITE" id="PS50181">
    <property type="entry name" value="FBOX"/>
    <property type="match status" value="1"/>
</dbReference>